<keyword evidence="11" id="KW-0067">ATP-binding</keyword>
<evidence type="ECO:0000256" key="19">
    <source>
        <dbReference type="ARBA" id="ARBA00049035"/>
    </source>
</evidence>
<dbReference type="Pfam" id="PF02875">
    <property type="entry name" value="Mur_ligase_C"/>
    <property type="match status" value="1"/>
</dbReference>
<keyword evidence="24" id="KW-1185">Reference proteome</keyword>
<dbReference type="SUPFAM" id="SSF53244">
    <property type="entry name" value="MurD-like peptide ligases, peptide-binding domain"/>
    <property type="match status" value="1"/>
</dbReference>
<dbReference type="GO" id="GO:0004326">
    <property type="term" value="F:tetrahydrofolylpolyglutamate synthase activity"/>
    <property type="evidence" value="ECO:0007669"/>
    <property type="project" value="UniProtKB-EC"/>
</dbReference>
<comment type="catalytic activity">
    <reaction evidence="17">
        <text>(6S)-5,6,7,8-tetrahydrofolyl-(gamma-L-Glu)(n) + L-glutamate + ATP = (6S)-5,6,7,8-tetrahydrofolyl-(gamma-L-Glu)(n+1) + ADP + phosphate + H(+)</text>
        <dbReference type="Rhea" id="RHEA:10580"/>
        <dbReference type="Rhea" id="RHEA-COMP:14738"/>
        <dbReference type="Rhea" id="RHEA-COMP:14740"/>
        <dbReference type="ChEBI" id="CHEBI:15378"/>
        <dbReference type="ChEBI" id="CHEBI:29985"/>
        <dbReference type="ChEBI" id="CHEBI:30616"/>
        <dbReference type="ChEBI" id="CHEBI:43474"/>
        <dbReference type="ChEBI" id="CHEBI:141005"/>
        <dbReference type="ChEBI" id="CHEBI:456216"/>
        <dbReference type="EC" id="6.3.2.17"/>
    </reaction>
</comment>
<evidence type="ECO:0000256" key="2">
    <source>
        <dbReference type="ARBA" id="ARBA00004799"/>
    </source>
</evidence>
<dbReference type="GO" id="GO:0005524">
    <property type="term" value="F:ATP binding"/>
    <property type="evidence" value="ECO:0007669"/>
    <property type="project" value="UniProtKB-KW"/>
</dbReference>
<comment type="similarity">
    <text evidence="4">Belongs to the folylpolyglutamate synthase family.</text>
</comment>
<dbReference type="EC" id="6.3.2.17" evidence="6"/>
<protein>
    <recommendedName>
        <fullName evidence="7">Dihydrofolate synthase/folylpolyglutamate synthase</fullName>
        <ecNumber evidence="5">6.3.2.12</ecNumber>
        <ecNumber evidence="6">6.3.2.17</ecNumber>
    </recommendedName>
    <alternativeName>
        <fullName evidence="16">Folylpoly-gamma-glutamate synthetase-dihydrofolate synthetase</fullName>
    </alternativeName>
    <alternativeName>
        <fullName evidence="14">Folylpolyglutamate synthetase</fullName>
    </alternativeName>
    <alternativeName>
        <fullName evidence="15">Tetrahydrofolylpolyglutamate synthase</fullName>
    </alternativeName>
</protein>
<evidence type="ECO:0000256" key="17">
    <source>
        <dbReference type="ARBA" id="ARBA00047493"/>
    </source>
</evidence>
<organism evidence="23 24">
    <name type="scientific">Cysteiniphilum litorale</name>
    <dbReference type="NCBI Taxonomy" id="2056700"/>
    <lineage>
        <taxon>Bacteria</taxon>
        <taxon>Pseudomonadati</taxon>
        <taxon>Pseudomonadota</taxon>
        <taxon>Gammaproteobacteria</taxon>
        <taxon>Thiotrichales</taxon>
        <taxon>Fastidiosibacteraceae</taxon>
        <taxon>Cysteiniphilum</taxon>
    </lineage>
</organism>
<dbReference type="InterPro" id="IPR004101">
    <property type="entry name" value="Mur_ligase_C"/>
</dbReference>
<dbReference type="RefSeq" id="WP_117003184.1">
    <property type="nucleotide sequence ID" value="NZ_BMJS01000022.1"/>
</dbReference>
<evidence type="ECO:0000256" key="9">
    <source>
        <dbReference type="ARBA" id="ARBA00022723"/>
    </source>
</evidence>
<reference evidence="23" key="2">
    <citation type="submission" date="2020-09" db="EMBL/GenBank/DDBJ databases">
        <authorList>
            <person name="Sun Q."/>
            <person name="Zhou Y."/>
        </authorList>
    </citation>
    <scope>NUCLEOTIDE SEQUENCE</scope>
    <source>
        <strain evidence="23">CGMCC 1.15758</strain>
    </source>
</reference>
<keyword evidence="8" id="KW-0436">Ligase</keyword>
<evidence type="ECO:0000256" key="3">
    <source>
        <dbReference type="ARBA" id="ARBA00005150"/>
    </source>
</evidence>
<accession>A0A8J2Z5J7</accession>
<evidence type="ECO:0000256" key="16">
    <source>
        <dbReference type="ARBA" id="ARBA00032510"/>
    </source>
</evidence>
<evidence type="ECO:0000259" key="22">
    <source>
        <dbReference type="Pfam" id="PF08245"/>
    </source>
</evidence>
<comment type="pathway">
    <text evidence="2">Cofactor biosynthesis; tetrahydrofolate biosynthesis; 7,8-dihydrofolate from 2-amino-4-hydroxy-6-hydroxymethyl-7,8-dihydropteridine diphosphate and 4-aminobenzoate: step 2/2.</text>
</comment>
<sequence length="406" mass="45696">MHNGILDTQFSQCIEQTIDQITSLDFPQATLNDLKLFLKRLNISYVPRIITVTGTNGKGSTVAILSHILQHNAIDHICHTSPHIRFFNERISYNQQPISDHDLLNYLQQIYSLCLALEIKLHYHFISFVSTWLYIQAQKPKYAILEVGVGGRLDPANLFDADIAIITTVALDHCEMLGNTIEEIALEKAHIARAKKPVIIGDNFPKSALDYLHQINAKVIYAKHDSNINNAFIHPNSMNCALTAIKHFDNTLSLPNDLGAYRVAGRFQIIQDKPLMIADVAHNPQAVAHFFTQVKSLLMQTPKTRVLAIFSANQHKDITNILECGNGFVDQWLIPDLSTIDPRFSPLTNQHKNKLFPHNSIFFNNATAAFDYITATAYADDLVIVFGSFVLIGELNKYHDKTISPK</sequence>
<gene>
    <name evidence="23" type="primary">folC</name>
    <name evidence="23" type="ORF">GCM10010995_18820</name>
</gene>
<evidence type="ECO:0000256" key="7">
    <source>
        <dbReference type="ARBA" id="ARBA00019357"/>
    </source>
</evidence>
<dbReference type="GO" id="GO:0046872">
    <property type="term" value="F:metal ion binding"/>
    <property type="evidence" value="ECO:0007669"/>
    <property type="project" value="UniProtKB-KW"/>
</dbReference>
<dbReference type="PANTHER" id="PTHR11136:SF0">
    <property type="entry name" value="DIHYDROFOLATE SYNTHETASE-RELATED"/>
    <property type="match status" value="1"/>
</dbReference>
<dbReference type="SUPFAM" id="SSF53623">
    <property type="entry name" value="MurD-like peptide ligases, catalytic domain"/>
    <property type="match status" value="1"/>
</dbReference>
<dbReference type="Pfam" id="PF08245">
    <property type="entry name" value="Mur_ligase_M"/>
    <property type="match status" value="1"/>
</dbReference>
<feature type="domain" description="Mur ligase C-terminal" evidence="21">
    <location>
        <begin position="265"/>
        <end position="389"/>
    </location>
</feature>
<comment type="caution">
    <text evidence="23">The sequence shown here is derived from an EMBL/GenBank/DDBJ whole genome shotgun (WGS) entry which is preliminary data.</text>
</comment>
<evidence type="ECO:0000256" key="6">
    <source>
        <dbReference type="ARBA" id="ARBA00013025"/>
    </source>
</evidence>
<evidence type="ECO:0000256" key="4">
    <source>
        <dbReference type="ARBA" id="ARBA00008276"/>
    </source>
</evidence>
<dbReference type="Gene3D" id="3.40.1190.10">
    <property type="entry name" value="Mur-like, catalytic domain"/>
    <property type="match status" value="1"/>
</dbReference>
<dbReference type="UniPathway" id="UPA00077">
    <property type="reaction ID" value="UER00157"/>
</dbReference>
<evidence type="ECO:0000256" key="20">
    <source>
        <dbReference type="ARBA" id="ARBA00049161"/>
    </source>
</evidence>
<evidence type="ECO:0000259" key="21">
    <source>
        <dbReference type="Pfam" id="PF02875"/>
    </source>
</evidence>
<comment type="catalytic activity">
    <reaction evidence="18">
        <text>10-formyltetrahydrofolyl-(gamma-L-Glu)(n) + L-glutamate + ATP = 10-formyltetrahydrofolyl-(gamma-L-Glu)(n+1) + ADP + phosphate + H(+)</text>
        <dbReference type="Rhea" id="RHEA:51904"/>
        <dbReference type="Rhea" id="RHEA-COMP:13088"/>
        <dbReference type="Rhea" id="RHEA-COMP:14300"/>
        <dbReference type="ChEBI" id="CHEBI:15378"/>
        <dbReference type="ChEBI" id="CHEBI:29985"/>
        <dbReference type="ChEBI" id="CHEBI:30616"/>
        <dbReference type="ChEBI" id="CHEBI:43474"/>
        <dbReference type="ChEBI" id="CHEBI:134413"/>
        <dbReference type="ChEBI" id="CHEBI:456216"/>
        <dbReference type="EC" id="6.3.2.17"/>
    </reaction>
</comment>
<dbReference type="InterPro" id="IPR001645">
    <property type="entry name" value="Folylpolyglutamate_synth"/>
</dbReference>
<evidence type="ECO:0000256" key="14">
    <source>
        <dbReference type="ARBA" id="ARBA00030048"/>
    </source>
</evidence>
<evidence type="ECO:0000256" key="5">
    <source>
        <dbReference type="ARBA" id="ARBA00013023"/>
    </source>
</evidence>
<reference evidence="23" key="1">
    <citation type="journal article" date="2014" name="Int. J. Syst. Evol. Microbiol.">
        <title>Complete genome sequence of Corynebacterium casei LMG S-19264T (=DSM 44701T), isolated from a smear-ripened cheese.</title>
        <authorList>
            <consortium name="US DOE Joint Genome Institute (JGI-PGF)"/>
            <person name="Walter F."/>
            <person name="Albersmeier A."/>
            <person name="Kalinowski J."/>
            <person name="Ruckert C."/>
        </authorList>
    </citation>
    <scope>NUCLEOTIDE SEQUENCE</scope>
    <source>
        <strain evidence="23">CGMCC 1.15758</strain>
    </source>
</reference>
<dbReference type="AlphaFoldDB" id="A0A8J2Z5J7"/>
<feature type="domain" description="Mur ligase central" evidence="22">
    <location>
        <begin position="52"/>
        <end position="239"/>
    </location>
</feature>
<keyword evidence="10" id="KW-0547">Nucleotide-binding</keyword>
<evidence type="ECO:0000256" key="13">
    <source>
        <dbReference type="ARBA" id="ARBA00022909"/>
    </source>
</evidence>
<dbReference type="GO" id="GO:0005737">
    <property type="term" value="C:cytoplasm"/>
    <property type="evidence" value="ECO:0007669"/>
    <property type="project" value="TreeGrafter"/>
</dbReference>
<dbReference type="GO" id="GO:0046656">
    <property type="term" value="P:folic acid biosynthetic process"/>
    <property type="evidence" value="ECO:0007669"/>
    <property type="project" value="UniProtKB-KW"/>
</dbReference>
<dbReference type="EC" id="6.3.2.12" evidence="5"/>
<evidence type="ECO:0000256" key="10">
    <source>
        <dbReference type="ARBA" id="ARBA00022741"/>
    </source>
</evidence>
<evidence type="ECO:0000313" key="23">
    <source>
        <dbReference type="EMBL" id="GGG01577.1"/>
    </source>
</evidence>
<dbReference type="EMBL" id="BMJS01000022">
    <property type="protein sequence ID" value="GGG01577.1"/>
    <property type="molecule type" value="Genomic_DNA"/>
</dbReference>
<name>A0A8J2Z5J7_9GAMM</name>
<dbReference type="NCBIfam" id="TIGR01499">
    <property type="entry name" value="folC"/>
    <property type="match status" value="1"/>
</dbReference>
<dbReference type="InterPro" id="IPR036615">
    <property type="entry name" value="Mur_ligase_C_dom_sf"/>
</dbReference>
<evidence type="ECO:0000256" key="15">
    <source>
        <dbReference type="ARBA" id="ARBA00030592"/>
    </source>
</evidence>
<comment type="catalytic activity">
    <reaction evidence="19">
        <text>(6R)-5,10-methylenetetrahydrofolyl-(gamma-L-Glu)(n) + L-glutamate + ATP = (6R)-5,10-methylenetetrahydrofolyl-(gamma-L-Glu)(n+1) + ADP + phosphate + H(+)</text>
        <dbReference type="Rhea" id="RHEA:51912"/>
        <dbReference type="Rhea" id="RHEA-COMP:13257"/>
        <dbReference type="Rhea" id="RHEA-COMP:13258"/>
        <dbReference type="ChEBI" id="CHEBI:15378"/>
        <dbReference type="ChEBI" id="CHEBI:29985"/>
        <dbReference type="ChEBI" id="CHEBI:30616"/>
        <dbReference type="ChEBI" id="CHEBI:43474"/>
        <dbReference type="ChEBI" id="CHEBI:136572"/>
        <dbReference type="ChEBI" id="CHEBI:456216"/>
        <dbReference type="EC" id="6.3.2.17"/>
    </reaction>
</comment>
<evidence type="ECO:0000313" key="24">
    <source>
        <dbReference type="Proteomes" id="UP000636949"/>
    </source>
</evidence>
<keyword evidence="9" id="KW-0479">Metal-binding</keyword>
<dbReference type="GO" id="GO:0008841">
    <property type="term" value="F:dihydrofolate synthase activity"/>
    <property type="evidence" value="ECO:0007669"/>
    <property type="project" value="UniProtKB-EC"/>
</dbReference>
<dbReference type="InterPro" id="IPR013221">
    <property type="entry name" value="Mur_ligase_cen"/>
</dbReference>
<keyword evidence="13" id="KW-0289">Folate biosynthesis</keyword>
<evidence type="ECO:0000256" key="18">
    <source>
        <dbReference type="ARBA" id="ARBA00047808"/>
    </source>
</evidence>
<dbReference type="Proteomes" id="UP000636949">
    <property type="component" value="Unassembled WGS sequence"/>
</dbReference>
<dbReference type="PANTHER" id="PTHR11136">
    <property type="entry name" value="FOLYLPOLYGLUTAMATE SYNTHASE-RELATED"/>
    <property type="match status" value="1"/>
</dbReference>
<evidence type="ECO:0000256" key="1">
    <source>
        <dbReference type="ARBA" id="ARBA00002714"/>
    </source>
</evidence>
<dbReference type="GO" id="GO:0046654">
    <property type="term" value="P:tetrahydrofolate biosynthetic process"/>
    <property type="evidence" value="ECO:0007669"/>
    <property type="project" value="UniProtKB-UniPathway"/>
</dbReference>
<comment type="pathway">
    <text evidence="3">Cofactor biosynthesis; tetrahydrofolylpolyglutamate biosynthesis.</text>
</comment>
<dbReference type="OrthoDB" id="9809356at2"/>
<dbReference type="Gene3D" id="3.90.190.20">
    <property type="entry name" value="Mur ligase, C-terminal domain"/>
    <property type="match status" value="1"/>
</dbReference>
<evidence type="ECO:0000256" key="8">
    <source>
        <dbReference type="ARBA" id="ARBA00022598"/>
    </source>
</evidence>
<comment type="catalytic activity">
    <reaction evidence="20">
        <text>7,8-dihydropteroate + L-glutamate + ATP = 7,8-dihydrofolate + ADP + phosphate + H(+)</text>
        <dbReference type="Rhea" id="RHEA:23584"/>
        <dbReference type="ChEBI" id="CHEBI:15378"/>
        <dbReference type="ChEBI" id="CHEBI:17839"/>
        <dbReference type="ChEBI" id="CHEBI:29985"/>
        <dbReference type="ChEBI" id="CHEBI:30616"/>
        <dbReference type="ChEBI" id="CHEBI:43474"/>
        <dbReference type="ChEBI" id="CHEBI:57451"/>
        <dbReference type="ChEBI" id="CHEBI:456216"/>
        <dbReference type="EC" id="6.3.2.12"/>
    </reaction>
</comment>
<evidence type="ECO:0000256" key="12">
    <source>
        <dbReference type="ARBA" id="ARBA00022842"/>
    </source>
</evidence>
<dbReference type="InterPro" id="IPR036565">
    <property type="entry name" value="Mur-like_cat_sf"/>
</dbReference>
<evidence type="ECO:0000256" key="11">
    <source>
        <dbReference type="ARBA" id="ARBA00022840"/>
    </source>
</evidence>
<proteinExistence type="inferred from homology"/>
<comment type="function">
    <text evidence="1">Functions in two distinct reactions of the de novo folate biosynthetic pathway. Catalyzes the addition of a glutamate residue to dihydropteroate (7,8-dihydropteroate or H2Pte) to form dihydrofolate (7,8-dihydrofolate monoglutamate or H2Pte-Glu). Also catalyzes successive additions of L-glutamate to tetrahydrofolate or 10-formyltetrahydrofolate or 5,10-methylenetetrahydrofolate, leading to folylpolyglutamate derivatives.</text>
</comment>
<keyword evidence="12" id="KW-0460">Magnesium</keyword>